<proteinExistence type="predicted"/>
<accession>A0ABQ7CLR3</accession>
<keyword evidence="2" id="KW-0812">Transmembrane</keyword>
<name>A0ABQ7CLR3_BRACR</name>
<feature type="region of interest" description="Disordered" evidence="1">
    <location>
        <begin position="78"/>
        <end position="99"/>
    </location>
</feature>
<evidence type="ECO:0000256" key="2">
    <source>
        <dbReference type="SAM" id="Phobius"/>
    </source>
</evidence>
<comment type="caution">
    <text evidence="3">The sequence shown here is derived from an EMBL/GenBank/DDBJ whole genome shotgun (WGS) entry which is preliminary data.</text>
</comment>
<protein>
    <submittedName>
        <fullName evidence="3">Uncharacterized protein</fullName>
    </submittedName>
</protein>
<gene>
    <name evidence="3" type="ORF">DY000_02011024</name>
</gene>
<feature type="transmembrane region" description="Helical" evidence="2">
    <location>
        <begin position="26"/>
        <end position="45"/>
    </location>
</feature>
<keyword evidence="4" id="KW-1185">Reference proteome</keyword>
<feature type="region of interest" description="Disordered" evidence="1">
    <location>
        <begin position="1"/>
        <end position="25"/>
    </location>
</feature>
<feature type="transmembrane region" description="Helical" evidence="2">
    <location>
        <begin position="163"/>
        <end position="180"/>
    </location>
</feature>
<evidence type="ECO:0000256" key="1">
    <source>
        <dbReference type="SAM" id="MobiDB-lite"/>
    </source>
</evidence>
<feature type="transmembrane region" description="Helical" evidence="2">
    <location>
        <begin position="57"/>
        <end position="76"/>
    </location>
</feature>
<sequence length="182" mass="18584">MSPSSSTDEGNTSDGPGASAPTGRASSIQISVSGSALAAVAWFCFKRPGDQYQDGSHILLVFLLVVLTIVNGALAADTEKPLPGENISPADNSTKSMMDNLGPSQDYPDYEIPKELAPDGVEVVGDFVPISPIGGQDNTNPLAQPEADMNVKTSPSRSSSSKVLTVAVTAAGGAGLFFLGNG</sequence>
<organism evidence="3 4">
    <name type="scientific">Brassica cretica</name>
    <name type="common">Mustard</name>
    <dbReference type="NCBI Taxonomy" id="69181"/>
    <lineage>
        <taxon>Eukaryota</taxon>
        <taxon>Viridiplantae</taxon>
        <taxon>Streptophyta</taxon>
        <taxon>Embryophyta</taxon>
        <taxon>Tracheophyta</taxon>
        <taxon>Spermatophyta</taxon>
        <taxon>Magnoliopsida</taxon>
        <taxon>eudicotyledons</taxon>
        <taxon>Gunneridae</taxon>
        <taxon>Pentapetalae</taxon>
        <taxon>rosids</taxon>
        <taxon>malvids</taxon>
        <taxon>Brassicales</taxon>
        <taxon>Brassicaceae</taxon>
        <taxon>Brassiceae</taxon>
        <taxon>Brassica</taxon>
    </lineage>
</organism>
<dbReference type="Proteomes" id="UP000266723">
    <property type="component" value="Unassembled WGS sequence"/>
</dbReference>
<feature type="compositionally biased region" description="Polar residues" evidence="1">
    <location>
        <begin position="1"/>
        <end position="14"/>
    </location>
</feature>
<keyword evidence="2" id="KW-1133">Transmembrane helix</keyword>
<evidence type="ECO:0000313" key="4">
    <source>
        <dbReference type="Proteomes" id="UP000266723"/>
    </source>
</evidence>
<reference evidence="3 4" key="1">
    <citation type="journal article" date="2020" name="BMC Genomics">
        <title>Intraspecific diversification of the crop wild relative Brassica cretica Lam. using demographic model selection.</title>
        <authorList>
            <person name="Kioukis A."/>
            <person name="Michalopoulou V.A."/>
            <person name="Briers L."/>
            <person name="Pirintsos S."/>
            <person name="Studholme D.J."/>
            <person name="Pavlidis P."/>
            <person name="Sarris P.F."/>
        </authorList>
    </citation>
    <scope>NUCLEOTIDE SEQUENCE [LARGE SCALE GENOMIC DNA]</scope>
    <source>
        <strain evidence="4">cv. PFS-1207/04</strain>
    </source>
</reference>
<dbReference type="EMBL" id="QGKV02000759">
    <property type="protein sequence ID" value="KAF3560737.1"/>
    <property type="molecule type" value="Genomic_DNA"/>
</dbReference>
<keyword evidence="2" id="KW-0472">Membrane</keyword>
<evidence type="ECO:0000313" key="3">
    <source>
        <dbReference type="EMBL" id="KAF3560737.1"/>
    </source>
</evidence>